<keyword evidence="3" id="KW-0238">DNA-binding</keyword>
<gene>
    <name evidence="6" type="ORF">CUR86_16960</name>
</gene>
<dbReference type="CDD" id="cd06267">
    <property type="entry name" value="PBP1_LacI_sugar_binding-like"/>
    <property type="match status" value="1"/>
</dbReference>
<keyword evidence="1" id="KW-0678">Repressor</keyword>
<evidence type="ECO:0000313" key="7">
    <source>
        <dbReference type="Proteomes" id="UP001162135"/>
    </source>
</evidence>
<dbReference type="PANTHER" id="PTHR30146">
    <property type="entry name" value="LACI-RELATED TRANSCRIPTIONAL REPRESSOR"/>
    <property type="match status" value="1"/>
</dbReference>
<accession>A0ABT6I9I0</accession>
<dbReference type="InterPro" id="IPR000843">
    <property type="entry name" value="HTH_LacI"/>
</dbReference>
<reference evidence="6" key="2">
    <citation type="submission" date="2017-11" db="EMBL/GenBank/DDBJ databases">
        <authorList>
            <person name="Das S.K."/>
        </authorList>
    </citation>
    <scope>NUCLEOTIDE SEQUENCE</scope>
    <source>
        <strain evidence="6">S4-41</strain>
    </source>
</reference>
<evidence type="ECO:0000313" key="6">
    <source>
        <dbReference type="EMBL" id="MDH4573945.1"/>
    </source>
</evidence>
<dbReference type="InterPro" id="IPR025997">
    <property type="entry name" value="SBP_2_dom"/>
</dbReference>
<name>A0ABT6I9I0_9GAMM</name>
<dbReference type="PROSITE" id="PS50932">
    <property type="entry name" value="HTH_LACI_2"/>
    <property type="match status" value="1"/>
</dbReference>
<reference evidence="6" key="1">
    <citation type="journal article" date="2015" name="Antonie Van Leeuwenhoek">
        <title>Comparative 16S rRNA signatures and multilocus sequence analysis for the genus Salinicola and description of Salinicola acroporae sp. nov., isolated from coral Acropora digitifera.</title>
        <authorList>
            <person name="Lepcha R.T."/>
            <person name="Poddar A."/>
            <person name="Schumann P."/>
            <person name="Das S.K."/>
        </authorList>
    </citation>
    <scope>NUCLEOTIDE SEQUENCE</scope>
    <source>
        <strain evidence="6">S4-41</strain>
    </source>
</reference>
<dbReference type="Gene3D" id="3.40.50.2300">
    <property type="match status" value="2"/>
</dbReference>
<sequence length="365" mass="40612">MILDAHDGHCAGTGRRLAGHVLDRSKIMSVTREMRSMPRTTLEDIARQAGVSKITVSRTFSSPEKVHAETRSQILRIARELNYVPQSQTANRDPAITRTLGVVNPNMSNPFFGRMTREITLAARARGYTVLVFDSYESETLEDEAIGKLIEFSVDAVILSVISSDIDYHPAYLDRLEAARIPVVLVDRELKAAHYGGVYIDNLDCGYQAGRYCLEKGLTQLLAVSGPVDSMVSIGRMSGLREAIGSRPVSLEVIYSDFSFEPAYLALRDYLRDHSWPEAIIGANNQITMAVLKLCHEQGVVPQRDVQLFSIDDIEHSDVFGVHIPCIHHNLPEIAQQALQLALAAIQSPDQRGFRTVVRGQLRTW</sequence>
<dbReference type="SUPFAM" id="SSF47413">
    <property type="entry name" value="lambda repressor-like DNA-binding domains"/>
    <property type="match status" value="1"/>
</dbReference>
<dbReference type="PANTHER" id="PTHR30146:SF151">
    <property type="entry name" value="HTH-TYPE TRANSCRIPTIONAL REPRESSOR CYTR"/>
    <property type="match status" value="1"/>
</dbReference>
<evidence type="ECO:0000256" key="3">
    <source>
        <dbReference type="ARBA" id="ARBA00023125"/>
    </source>
</evidence>
<dbReference type="CDD" id="cd01392">
    <property type="entry name" value="HTH_LacI"/>
    <property type="match status" value="1"/>
</dbReference>
<organism evidence="6 7">
    <name type="scientific">Salinicola acroporae</name>
    <dbReference type="NCBI Taxonomy" id="1541440"/>
    <lineage>
        <taxon>Bacteria</taxon>
        <taxon>Pseudomonadati</taxon>
        <taxon>Pseudomonadota</taxon>
        <taxon>Gammaproteobacteria</taxon>
        <taxon>Oceanospirillales</taxon>
        <taxon>Halomonadaceae</taxon>
        <taxon>Salinicola</taxon>
    </lineage>
</organism>
<dbReference type="Proteomes" id="UP001162135">
    <property type="component" value="Unassembled WGS sequence"/>
</dbReference>
<keyword evidence="2" id="KW-0805">Transcription regulation</keyword>
<keyword evidence="4" id="KW-0804">Transcription</keyword>
<evidence type="ECO:0000256" key="4">
    <source>
        <dbReference type="ARBA" id="ARBA00023163"/>
    </source>
</evidence>
<dbReference type="SUPFAM" id="SSF53822">
    <property type="entry name" value="Periplasmic binding protein-like I"/>
    <property type="match status" value="1"/>
</dbReference>
<dbReference type="InterPro" id="IPR028082">
    <property type="entry name" value="Peripla_BP_I"/>
</dbReference>
<dbReference type="Pfam" id="PF13407">
    <property type="entry name" value="Peripla_BP_4"/>
    <property type="match status" value="1"/>
</dbReference>
<evidence type="ECO:0000259" key="5">
    <source>
        <dbReference type="PROSITE" id="PS50932"/>
    </source>
</evidence>
<dbReference type="Gene3D" id="1.10.260.40">
    <property type="entry name" value="lambda repressor-like DNA-binding domains"/>
    <property type="match status" value="1"/>
</dbReference>
<dbReference type="EMBL" id="PGFS01000001">
    <property type="protein sequence ID" value="MDH4573945.1"/>
    <property type="molecule type" value="Genomic_DNA"/>
</dbReference>
<protein>
    <submittedName>
        <fullName evidence="6">LacI family transcriptional regulator</fullName>
    </submittedName>
</protein>
<keyword evidence="7" id="KW-1185">Reference proteome</keyword>
<feature type="domain" description="HTH lacI-type" evidence="5">
    <location>
        <begin position="40"/>
        <end position="85"/>
    </location>
</feature>
<evidence type="ECO:0000256" key="2">
    <source>
        <dbReference type="ARBA" id="ARBA00023015"/>
    </source>
</evidence>
<evidence type="ECO:0000256" key="1">
    <source>
        <dbReference type="ARBA" id="ARBA00022491"/>
    </source>
</evidence>
<dbReference type="Pfam" id="PF00356">
    <property type="entry name" value="LacI"/>
    <property type="match status" value="1"/>
</dbReference>
<comment type="caution">
    <text evidence="6">The sequence shown here is derived from an EMBL/GenBank/DDBJ whole genome shotgun (WGS) entry which is preliminary data.</text>
</comment>
<proteinExistence type="predicted"/>
<dbReference type="InterPro" id="IPR010982">
    <property type="entry name" value="Lambda_DNA-bd_dom_sf"/>
</dbReference>
<dbReference type="SMART" id="SM00354">
    <property type="entry name" value="HTH_LACI"/>
    <property type="match status" value="1"/>
</dbReference>